<evidence type="ECO:0000259" key="3">
    <source>
        <dbReference type="Pfam" id="PF07364"/>
    </source>
</evidence>
<keyword evidence="5" id="KW-1185">Reference proteome</keyword>
<sequence>MPFKVLTAEFMHESNTFSIRKTGIPEFQRETLMMGDEAIAKRSQSNTGLAGALVCQKEFGWDMRHSVSAWTEPSGPVTVEAYEFLTGKIIEAAKAEKFDGILLCLHGAMVAEHTDDGEGELLERLRAVVGPDLPIAVTLDLHANVTKRMCALAQILVSYKTYPHIDLRETAYHAGSLLDRTMKGEIAPKTLRIQLPMLEEANGGRTDVGAMVERIAKARAYEKSEPGALAVSINGAFPEADIPEVGPTVLVTYDGDPARHQAFAETLADDIWEKRHDVMNTFHPVETVAEMARTYPKSNGPLIIADYADNPGGGSYGDSTNLLKAMLEAGVDDAAFGPMVDPEAAAALAAEGEGATVTIAIGGKTDPRFGGEPLTVTGTIRLVSNGHFVGDGPMVGGLEQSYGTSAVLVVDGIEVLVTSVPLQMLDLQQFRAFGIDPAKKRVVGLKSMQHFRAAFEPIASKVVVCDSGALCTLDYARLPYKKIPRPIFPLDRDMVR</sequence>
<evidence type="ECO:0000313" key="5">
    <source>
        <dbReference type="Proteomes" id="UP000541470"/>
    </source>
</evidence>
<dbReference type="GO" id="GO:0006508">
    <property type="term" value="P:proteolysis"/>
    <property type="evidence" value="ECO:0007669"/>
    <property type="project" value="UniProtKB-KW"/>
</dbReference>
<keyword evidence="1" id="KW-0645">Protease</keyword>
<dbReference type="AlphaFoldDB" id="A0A7Y0FXN8"/>
<comment type="cofactor">
    <cofactor evidence="1">
        <name>Zn(2+)</name>
        <dbReference type="ChEBI" id="CHEBI:29105"/>
    </cofactor>
    <text evidence="1">Binds 1 zinc ion per subunit.</text>
</comment>
<dbReference type="GO" id="GO:0008237">
    <property type="term" value="F:metallopeptidase activity"/>
    <property type="evidence" value="ECO:0007669"/>
    <property type="project" value="UniProtKB-KW"/>
</dbReference>
<dbReference type="InterPro" id="IPR015995">
    <property type="entry name" value="MlrC_N"/>
</dbReference>
<comment type="function">
    <text evidence="1">Involved in peptidolytic degradation of cyclic heptapeptide hepatotoxin microcystin (MC).</text>
</comment>
<dbReference type="GO" id="GO:0046872">
    <property type="term" value="F:metal ion binding"/>
    <property type="evidence" value="ECO:0007669"/>
    <property type="project" value="UniProtKB-KW"/>
</dbReference>
<comment type="caution">
    <text evidence="4">The sequence shown here is derived from an EMBL/GenBank/DDBJ whole genome shotgun (WGS) entry which is preliminary data.</text>
</comment>
<feature type="domain" description="Microcystin LR degradation protein MlrC N-terminal" evidence="3">
    <location>
        <begin position="4"/>
        <end position="292"/>
    </location>
</feature>
<dbReference type="PIRSF" id="PIRSF012702">
    <property type="entry name" value="UCP012702"/>
    <property type="match status" value="1"/>
</dbReference>
<dbReference type="EMBL" id="JABBGK010000004">
    <property type="protein sequence ID" value="NML76080.1"/>
    <property type="molecule type" value="Genomic_DNA"/>
</dbReference>
<keyword evidence="1" id="KW-0482">Metalloprotease</keyword>
<evidence type="ECO:0000256" key="1">
    <source>
        <dbReference type="PIRNR" id="PIRNR012702"/>
    </source>
</evidence>
<feature type="domain" description="Microcystin LR degradation protein MlrC C-terminal" evidence="2">
    <location>
        <begin position="304"/>
        <end position="482"/>
    </location>
</feature>
<gene>
    <name evidence="4" type="ORF">HHL25_18255</name>
</gene>
<dbReference type="Pfam" id="PF07364">
    <property type="entry name" value="DUF1485"/>
    <property type="match status" value="1"/>
</dbReference>
<accession>A0A7Y0FXN8</accession>
<dbReference type="Proteomes" id="UP000541470">
    <property type="component" value="Unassembled WGS sequence"/>
</dbReference>
<dbReference type="RefSeq" id="WP_169594323.1">
    <property type="nucleotide sequence ID" value="NZ_JABBGK010000004.1"/>
</dbReference>
<evidence type="ECO:0000259" key="2">
    <source>
        <dbReference type="Pfam" id="PF07171"/>
    </source>
</evidence>
<name>A0A7Y0FXN8_9HYPH</name>
<dbReference type="Pfam" id="PF07171">
    <property type="entry name" value="MlrC_C"/>
    <property type="match status" value="1"/>
</dbReference>
<organism evidence="4 5">
    <name type="scientific">Rhizobium terricola</name>
    <dbReference type="NCBI Taxonomy" id="2728849"/>
    <lineage>
        <taxon>Bacteria</taxon>
        <taxon>Pseudomonadati</taxon>
        <taxon>Pseudomonadota</taxon>
        <taxon>Alphaproteobacteria</taxon>
        <taxon>Hyphomicrobiales</taxon>
        <taxon>Rhizobiaceae</taxon>
        <taxon>Rhizobium/Agrobacterium group</taxon>
        <taxon>Rhizobium</taxon>
    </lineage>
</organism>
<proteinExistence type="inferred from homology"/>
<reference evidence="4 5" key="1">
    <citation type="submission" date="2020-04" db="EMBL/GenBank/DDBJ databases">
        <title>Rhizobium sp. S-51 isolated from soil.</title>
        <authorList>
            <person name="Dahal R.H."/>
        </authorList>
    </citation>
    <scope>NUCLEOTIDE SEQUENCE [LARGE SCALE GENOMIC DNA]</scope>
    <source>
        <strain evidence="4 5">S-51</strain>
    </source>
</reference>
<comment type="similarity">
    <text evidence="1">Belongs to the peptidase M81 family.</text>
</comment>
<keyword evidence="1" id="KW-0378">Hydrolase</keyword>
<protein>
    <recommendedName>
        <fullName evidence="1">Microcystinase C</fullName>
        <shortName evidence="1">MlrC</shortName>
    </recommendedName>
</protein>
<keyword evidence="1" id="KW-0479">Metal-binding</keyword>
<dbReference type="InterPro" id="IPR010799">
    <property type="entry name" value="MlrC_C"/>
</dbReference>
<dbReference type="InterPro" id="IPR009197">
    <property type="entry name" value="MlrC"/>
</dbReference>
<evidence type="ECO:0000313" key="4">
    <source>
        <dbReference type="EMBL" id="NML76080.1"/>
    </source>
</evidence>